<dbReference type="RefSeq" id="WP_251581321.1">
    <property type="nucleotide sequence ID" value="NZ_JBHTKX010000001.1"/>
</dbReference>
<dbReference type="EC" id="3.-.-.-" evidence="4"/>
<keyword evidence="4" id="KW-0378">Hydrolase</keyword>
<evidence type="ECO:0000259" key="3">
    <source>
        <dbReference type="Pfam" id="PF00144"/>
    </source>
</evidence>
<dbReference type="EMBL" id="JBHTKX010000001">
    <property type="protein sequence ID" value="MFD1127378.1"/>
    <property type="molecule type" value="Genomic_DNA"/>
</dbReference>
<evidence type="ECO:0000256" key="2">
    <source>
        <dbReference type="ARBA" id="ARBA00023136"/>
    </source>
</evidence>
<dbReference type="PANTHER" id="PTHR46825:SF11">
    <property type="entry name" value="PENICILLIN-BINDING PROTEIN 4"/>
    <property type="match status" value="1"/>
</dbReference>
<dbReference type="InterPro" id="IPR050491">
    <property type="entry name" value="AmpC-like"/>
</dbReference>
<dbReference type="PANTHER" id="PTHR46825">
    <property type="entry name" value="D-ALANYL-D-ALANINE-CARBOXYPEPTIDASE/ENDOPEPTIDASE AMPH"/>
    <property type="match status" value="1"/>
</dbReference>
<evidence type="ECO:0000313" key="4">
    <source>
        <dbReference type="EMBL" id="MFD1127378.1"/>
    </source>
</evidence>
<comment type="subcellular location">
    <subcellularLocation>
        <location evidence="1">Membrane</location>
    </subcellularLocation>
</comment>
<dbReference type="GO" id="GO:0016787">
    <property type="term" value="F:hydrolase activity"/>
    <property type="evidence" value="ECO:0007669"/>
    <property type="project" value="UniProtKB-KW"/>
</dbReference>
<accession>A0ABW3PRI2</accession>
<dbReference type="Pfam" id="PF00144">
    <property type="entry name" value="Beta-lactamase"/>
    <property type="match status" value="1"/>
</dbReference>
<name>A0ABW3PRI2_9BACL</name>
<evidence type="ECO:0000256" key="1">
    <source>
        <dbReference type="ARBA" id="ARBA00004370"/>
    </source>
</evidence>
<comment type="caution">
    <text evidence="4">The sequence shown here is derived from an EMBL/GenBank/DDBJ whole genome shotgun (WGS) entry which is preliminary data.</text>
</comment>
<dbReference type="Gene3D" id="3.40.710.10">
    <property type="entry name" value="DD-peptidase/beta-lactamase superfamily"/>
    <property type="match status" value="1"/>
</dbReference>
<proteinExistence type="predicted"/>
<feature type="domain" description="Beta-lactamase-related" evidence="3">
    <location>
        <begin position="6"/>
        <end position="327"/>
    </location>
</feature>
<dbReference type="InterPro" id="IPR001466">
    <property type="entry name" value="Beta-lactam-related"/>
</dbReference>
<gene>
    <name evidence="4" type="ORF">ACFQ3J_04205</name>
</gene>
<reference evidence="5" key="1">
    <citation type="journal article" date="2019" name="Int. J. Syst. Evol. Microbiol.">
        <title>The Global Catalogue of Microorganisms (GCM) 10K type strain sequencing project: providing services to taxonomists for standard genome sequencing and annotation.</title>
        <authorList>
            <consortium name="The Broad Institute Genomics Platform"/>
            <consortium name="The Broad Institute Genome Sequencing Center for Infectious Disease"/>
            <person name="Wu L."/>
            <person name="Ma J."/>
        </authorList>
    </citation>
    <scope>NUCLEOTIDE SEQUENCE [LARGE SCALE GENOMIC DNA]</scope>
    <source>
        <strain evidence="5">CCUG 53519</strain>
    </source>
</reference>
<keyword evidence="2" id="KW-0472">Membrane</keyword>
<evidence type="ECO:0000313" key="5">
    <source>
        <dbReference type="Proteomes" id="UP001597169"/>
    </source>
</evidence>
<dbReference type="SUPFAM" id="SSF56601">
    <property type="entry name" value="beta-lactamase/transpeptidase-like"/>
    <property type="match status" value="1"/>
</dbReference>
<dbReference type="Proteomes" id="UP001597169">
    <property type="component" value="Unassembled WGS sequence"/>
</dbReference>
<keyword evidence="5" id="KW-1185">Reference proteome</keyword>
<protein>
    <submittedName>
        <fullName evidence="4">Serine hydrolase domain-containing protein</fullName>
        <ecNumber evidence="4">3.-.-.-</ecNumber>
    </submittedName>
</protein>
<dbReference type="InterPro" id="IPR012338">
    <property type="entry name" value="Beta-lactam/transpept-like"/>
</dbReference>
<organism evidence="4 5">
    <name type="scientific">Paenibacillus provencensis</name>
    <dbReference type="NCBI Taxonomy" id="441151"/>
    <lineage>
        <taxon>Bacteria</taxon>
        <taxon>Bacillati</taxon>
        <taxon>Bacillota</taxon>
        <taxon>Bacilli</taxon>
        <taxon>Bacillales</taxon>
        <taxon>Paenibacillaceae</taxon>
        <taxon>Paenibacillus</taxon>
    </lineage>
</organism>
<sequence length="342" mass="38964">MNTTLQDRIQRRMEQHHFSGSIYVKSNDTDVLKLRHGYANRSDLILNQWNTRYGIASGSKLFTAIAICQLVDIGEIQFNTTINECLGSYSFPHFDPGITVHQLLTHTSGIPDYFDEDLMEDFEELWIKRPMYHIRHLEDFLPMFQNEQMKHSADSKFHYNNAGYIMLGLIVEKVSQMAFQEYVAEHIFAKAGMNDSGYFEMDALPDRTALGYIDTDQGYRTNIYSLPARGGSDGGAYVTVDDMMKLCERLLGGSLLSTKLTELILTPHVEVSESTAYGYGLWMTKNQDMGEIEKYVLMGYDPGINFRALIYPDQSLYAVVCSNQSDGAYEIISEIEKELTSK</sequence>